<evidence type="ECO:0000313" key="4">
    <source>
        <dbReference type="EMBL" id="MBI1757587.1"/>
    </source>
</evidence>
<dbReference type="EMBL" id="JACOSL010000066">
    <property type="protein sequence ID" value="MBI1757587.1"/>
    <property type="molecule type" value="Genomic_DNA"/>
</dbReference>
<protein>
    <recommendedName>
        <fullName evidence="2">Peptidyl-prolyl cis-trans isomerase</fullName>
        <shortName evidence="2">PPIase</shortName>
        <ecNumber evidence="2">5.2.1.8</ecNumber>
    </recommendedName>
</protein>
<keyword evidence="2 4" id="KW-0413">Isomerase</keyword>
<dbReference type="PANTHER" id="PTHR45625:SF16">
    <property type="entry name" value="PEPTIDYL-PROLYL CIS-TRANS ISOMERASE"/>
    <property type="match status" value="1"/>
</dbReference>
<evidence type="ECO:0000256" key="1">
    <source>
        <dbReference type="ARBA" id="ARBA00002388"/>
    </source>
</evidence>
<comment type="similarity">
    <text evidence="2">Belongs to the cyclophilin-type PPIase family.</text>
</comment>
<dbReference type="PANTHER" id="PTHR45625">
    <property type="entry name" value="PEPTIDYL-PROLYL CIS-TRANS ISOMERASE-RELATED"/>
    <property type="match status" value="1"/>
</dbReference>
<dbReference type="AlphaFoldDB" id="A0A931PVF6"/>
<dbReference type="EC" id="5.2.1.8" evidence="2"/>
<keyword evidence="2" id="KW-0732">Signal</keyword>
<feature type="domain" description="PPIase cyclophilin-type" evidence="3">
    <location>
        <begin position="44"/>
        <end position="176"/>
    </location>
</feature>
<dbReference type="SUPFAM" id="SSF50891">
    <property type="entry name" value="Cyclophilin-like"/>
    <property type="match status" value="1"/>
</dbReference>
<organism evidence="4 5">
    <name type="scientific">Fimbriimonas ginsengisoli</name>
    <dbReference type="NCBI Taxonomy" id="1005039"/>
    <lineage>
        <taxon>Bacteria</taxon>
        <taxon>Bacillati</taxon>
        <taxon>Armatimonadota</taxon>
        <taxon>Fimbriimonadia</taxon>
        <taxon>Fimbriimonadales</taxon>
        <taxon>Fimbriimonadaceae</taxon>
        <taxon>Fimbriimonas</taxon>
    </lineage>
</organism>
<evidence type="ECO:0000256" key="2">
    <source>
        <dbReference type="RuleBase" id="RU363019"/>
    </source>
</evidence>
<dbReference type="PRINTS" id="PR00153">
    <property type="entry name" value="CSAPPISMRASE"/>
</dbReference>
<dbReference type="GO" id="GO:0003755">
    <property type="term" value="F:peptidyl-prolyl cis-trans isomerase activity"/>
    <property type="evidence" value="ECO:0007669"/>
    <property type="project" value="UniProtKB-UniRule"/>
</dbReference>
<dbReference type="CDD" id="cd00317">
    <property type="entry name" value="cyclophilin"/>
    <property type="match status" value="1"/>
</dbReference>
<reference evidence="4" key="1">
    <citation type="submission" date="2020-07" db="EMBL/GenBank/DDBJ databases">
        <title>Huge and variable diversity of episymbiotic CPR bacteria and DPANN archaea in groundwater ecosystems.</title>
        <authorList>
            <person name="He C.Y."/>
            <person name="Keren R."/>
            <person name="Whittaker M."/>
            <person name="Farag I.F."/>
            <person name="Doudna J."/>
            <person name="Cate J.H.D."/>
            <person name="Banfield J.F."/>
        </authorList>
    </citation>
    <scope>NUCLEOTIDE SEQUENCE</scope>
    <source>
        <strain evidence="4">NC_groundwater_17_Pr7_B-0.1um_64_12</strain>
    </source>
</reference>
<dbReference type="InterPro" id="IPR002130">
    <property type="entry name" value="Cyclophilin-type_PPIase_dom"/>
</dbReference>
<dbReference type="InterPro" id="IPR044666">
    <property type="entry name" value="Cyclophilin_A-like"/>
</dbReference>
<keyword evidence="2" id="KW-0697">Rotamase</keyword>
<dbReference type="PROSITE" id="PS50072">
    <property type="entry name" value="CSA_PPIASE_2"/>
    <property type="match status" value="1"/>
</dbReference>
<gene>
    <name evidence="4" type="ORF">HYR64_10835</name>
</gene>
<accession>A0A931PVF6</accession>
<dbReference type="Pfam" id="PF00160">
    <property type="entry name" value="Pro_isomerase"/>
    <property type="match status" value="1"/>
</dbReference>
<comment type="caution">
    <text evidence="4">The sequence shown here is derived from an EMBL/GenBank/DDBJ whole genome shotgun (WGS) entry which is preliminary data.</text>
</comment>
<dbReference type="InterPro" id="IPR029000">
    <property type="entry name" value="Cyclophilin-like_dom_sf"/>
</dbReference>
<dbReference type="Gene3D" id="2.40.100.10">
    <property type="entry name" value="Cyclophilin-like"/>
    <property type="match status" value="1"/>
</dbReference>
<sequence length="188" mass="20359">MARLKARLVSLLMTLMALVALAPAQTYTPKAGETVLKLVIAERGNIFVTLYTKEAPKTTARLLELVKSGFYAGQRFHKVVRTPRPFIAQVGDPNSIKLAPDDPLLGSTGTGIRIPYEETHHTHDEGAVSLATLGTDKDSGDCQFFFVLGAAHFLDGHYTVFGKVVAGLDVMRALQRGDHVQTATILKG</sequence>
<proteinExistence type="inferred from homology"/>
<evidence type="ECO:0000259" key="3">
    <source>
        <dbReference type="PROSITE" id="PS50072"/>
    </source>
</evidence>
<feature type="chain" id="PRO_5038166829" description="Peptidyl-prolyl cis-trans isomerase" evidence="2">
    <location>
        <begin position="25"/>
        <end position="188"/>
    </location>
</feature>
<comment type="catalytic activity">
    <reaction evidence="2">
        <text>[protein]-peptidylproline (omega=180) = [protein]-peptidylproline (omega=0)</text>
        <dbReference type="Rhea" id="RHEA:16237"/>
        <dbReference type="Rhea" id="RHEA-COMP:10747"/>
        <dbReference type="Rhea" id="RHEA-COMP:10748"/>
        <dbReference type="ChEBI" id="CHEBI:83833"/>
        <dbReference type="ChEBI" id="CHEBI:83834"/>
        <dbReference type="EC" id="5.2.1.8"/>
    </reaction>
</comment>
<comment type="function">
    <text evidence="1 2">PPIases accelerate the folding of proteins. It catalyzes the cis-trans isomerization of proline imidic peptide bonds in oligopeptides.</text>
</comment>
<dbReference type="Proteomes" id="UP000727962">
    <property type="component" value="Unassembled WGS sequence"/>
</dbReference>
<evidence type="ECO:0000313" key="5">
    <source>
        <dbReference type="Proteomes" id="UP000727962"/>
    </source>
</evidence>
<name>A0A931PVF6_FIMGI</name>
<feature type="signal peptide" evidence="2">
    <location>
        <begin position="1"/>
        <end position="24"/>
    </location>
</feature>